<evidence type="ECO:0000313" key="2">
    <source>
        <dbReference type="EMBL" id="WOO78193.1"/>
    </source>
</evidence>
<name>A0AAF1BNJ9_9TREE</name>
<accession>A0AAF1BNJ9</accession>
<keyword evidence="3" id="KW-1185">Reference proteome</keyword>
<dbReference type="GeneID" id="87804997"/>
<evidence type="ECO:0000313" key="3">
    <source>
        <dbReference type="Proteomes" id="UP000827549"/>
    </source>
</evidence>
<evidence type="ECO:0000256" key="1">
    <source>
        <dbReference type="SAM" id="SignalP"/>
    </source>
</evidence>
<dbReference type="RefSeq" id="XP_062624225.1">
    <property type="nucleotide sequence ID" value="XM_062768241.1"/>
</dbReference>
<dbReference type="EMBL" id="CP086714">
    <property type="protein sequence ID" value="WOO78193.1"/>
    <property type="molecule type" value="Genomic_DNA"/>
</dbReference>
<dbReference type="Proteomes" id="UP000827549">
    <property type="component" value="Chromosome 1"/>
</dbReference>
<sequence length="225" mass="24182">MNIFTLFGLLLAPTLLAGPAPAPEAAAAPLSLPDAASFEGLLSPELAKRGCTLKLGLIISKAQGYFGPNRPSWVVENTFDQRCNNAGCSTNQLQYSFAPFVLNVTIGTYNFGPNNAATLVTAYKYALSSIYQQTQTSHVSGSTTYWNGPQYVGLKQDVDCDGTIIPASVLNFNTNAFRVGDGGWCDSNNLVSVVNNAKAYPNYFSTYALYPASSYNCDPYVISYT</sequence>
<protein>
    <submittedName>
        <fullName evidence="2">Uncharacterized protein</fullName>
    </submittedName>
</protein>
<feature type="chain" id="PRO_5042139766" evidence="1">
    <location>
        <begin position="18"/>
        <end position="225"/>
    </location>
</feature>
<keyword evidence="1" id="KW-0732">Signal</keyword>
<feature type="signal peptide" evidence="1">
    <location>
        <begin position="1"/>
        <end position="17"/>
    </location>
</feature>
<gene>
    <name evidence="2" type="ORF">LOC62_01G001743</name>
</gene>
<reference evidence="2" key="1">
    <citation type="submission" date="2023-10" db="EMBL/GenBank/DDBJ databases">
        <authorList>
            <person name="Noh H."/>
        </authorList>
    </citation>
    <scope>NUCLEOTIDE SEQUENCE</scope>
    <source>
        <strain evidence="2">DUCC4014</strain>
    </source>
</reference>
<dbReference type="AlphaFoldDB" id="A0AAF1BNJ9"/>
<organism evidence="2 3">
    <name type="scientific">Vanrija pseudolonga</name>
    <dbReference type="NCBI Taxonomy" id="143232"/>
    <lineage>
        <taxon>Eukaryota</taxon>
        <taxon>Fungi</taxon>
        <taxon>Dikarya</taxon>
        <taxon>Basidiomycota</taxon>
        <taxon>Agaricomycotina</taxon>
        <taxon>Tremellomycetes</taxon>
        <taxon>Trichosporonales</taxon>
        <taxon>Trichosporonaceae</taxon>
        <taxon>Vanrija</taxon>
    </lineage>
</organism>
<proteinExistence type="predicted"/>